<keyword evidence="2" id="KW-0805">Transcription regulation</keyword>
<keyword evidence="2" id="KW-0806">Transcription termination</keyword>
<keyword evidence="3" id="KW-0809">Transit peptide</keyword>
<dbReference type="InterPro" id="IPR038538">
    <property type="entry name" value="MTERF_sf"/>
</dbReference>
<gene>
    <name evidence="5" type="ORF">PPRO1472_LOCUS919</name>
</gene>
<dbReference type="GO" id="GO:0006353">
    <property type="term" value="P:DNA-templated transcription termination"/>
    <property type="evidence" value="ECO:0007669"/>
    <property type="project" value="UniProtKB-KW"/>
</dbReference>
<dbReference type="AlphaFoldDB" id="A0A6U0DU29"/>
<dbReference type="Pfam" id="PF02536">
    <property type="entry name" value="mTERF"/>
    <property type="match status" value="1"/>
</dbReference>
<evidence type="ECO:0000256" key="3">
    <source>
        <dbReference type="ARBA" id="ARBA00022946"/>
    </source>
</evidence>
<keyword evidence="2" id="KW-0804">Transcription</keyword>
<feature type="region of interest" description="Disordered" evidence="4">
    <location>
        <begin position="1"/>
        <end position="29"/>
    </location>
</feature>
<evidence type="ECO:0000256" key="1">
    <source>
        <dbReference type="ARBA" id="ARBA00007692"/>
    </source>
</evidence>
<sequence length="207" mass="23235">MSMSTRALPPSRHTHMAHRRHSPGSVTGAGAHLQSLHRFQYSRSSATIVRATTLPDVPAKLQAMDDDTRKKWDEATAWLIQDEFAGDEEEASKLLVKAFGWGLQGYWRQSKVDEVPDASRMQETVQYLTEDVNMAAADVPALVKKFPEVLGLSQEIMQDNVSVLVKEWKMNADRVAATIKRKPQVLGNTLDCYGDCAGECNRCWVRF</sequence>
<dbReference type="InterPro" id="IPR003690">
    <property type="entry name" value="MTERF"/>
</dbReference>
<dbReference type="Gene3D" id="1.25.70.10">
    <property type="entry name" value="Transcription termination factor 3, mitochondrial"/>
    <property type="match status" value="1"/>
</dbReference>
<evidence type="ECO:0000256" key="4">
    <source>
        <dbReference type="SAM" id="MobiDB-lite"/>
    </source>
</evidence>
<dbReference type="GO" id="GO:0003676">
    <property type="term" value="F:nucleic acid binding"/>
    <property type="evidence" value="ECO:0007669"/>
    <property type="project" value="InterPro"/>
</dbReference>
<evidence type="ECO:0000256" key="2">
    <source>
        <dbReference type="ARBA" id="ARBA00022472"/>
    </source>
</evidence>
<accession>A0A6U0DU29</accession>
<name>A0A6U0DU29_9CHLO</name>
<organism evidence="5">
    <name type="scientific">Pycnococcus provasolii</name>
    <dbReference type="NCBI Taxonomy" id="41880"/>
    <lineage>
        <taxon>Eukaryota</taxon>
        <taxon>Viridiplantae</taxon>
        <taxon>Chlorophyta</taxon>
        <taxon>Pseudoscourfieldiophyceae</taxon>
        <taxon>Pseudoscourfieldiales</taxon>
        <taxon>Pycnococcaceae</taxon>
        <taxon>Pycnococcus</taxon>
    </lineage>
</organism>
<evidence type="ECO:0000313" key="5">
    <source>
        <dbReference type="EMBL" id="CAD8217477.1"/>
    </source>
</evidence>
<comment type="similarity">
    <text evidence="1">Belongs to the mTERF family.</text>
</comment>
<feature type="compositionally biased region" description="Basic residues" evidence="4">
    <location>
        <begin position="12"/>
        <end position="22"/>
    </location>
</feature>
<dbReference type="EMBL" id="HBDW01001358">
    <property type="protein sequence ID" value="CAD8217477.1"/>
    <property type="molecule type" value="Transcribed_RNA"/>
</dbReference>
<proteinExistence type="inferred from homology"/>
<protein>
    <submittedName>
        <fullName evidence="5">Uncharacterized protein</fullName>
    </submittedName>
</protein>
<reference evidence="5" key="1">
    <citation type="submission" date="2021-01" db="EMBL/GenBank/DDBJ databases">
        <authorList>
            <person name="Corre E."/>
            <person name="Pelletier E."/>
            <person name="Niang G."/>
            <person name="Scheremetjew M."/>
            <person name="Finn R."/>
            <person name="Kale V."/>
            <person name="Holt S."/>
            <person name="Cochrane G."/>
            <person name="Meng A."/>
            <person name="Brown T."/>
            <person name="Cohen L."/>
        </authorList>
    </citation>
    <scope>NUCLEOTIDE SEQUENCE</scope>
    <source>
        <strain evidence="5">RCC251</strain>
    </source>
</reference>